<dbReference type="AlphaFoldDB" id="A0A2A9PQV4"/>
<dbReference type="InterPro" id="IPR000873">
    <property type="entry name" value="AMP-dep_synth/lig_dom"/>
</dbReference>
<proteinExistence type="predicted"/>
<dbReference type="PANTHER" id="PTHR43201">
    <property type="entry name" value="ACYL-COA SYNTHETASE"/>
    <property type="match status" value="1"/>
</dbReference>
<evidence type="ECO:0000256" key="1">
    <source>
        <dbReference type="ARBA" id="ARBA00022450"/>
    </source>
</evidence>
<dbReference type="Gene3D" id="3.30.559.30">
    <property type="entry name" value="Nonribosomal peptide synthetase, condensation domain"/>
    <property type="match status" value="1"/>
</dbReference>
<dbReference type="CDD" id="cd04433">
    <property type="entry name" value="AFD_class_I"/>
    <property type="match status" value="1"/>
</dbReference>
<dbReference type="InterPro" id="IPR045851">
    <property type="entry name" value="AMP-bd_C_sf"/>
</dbReference>
<keyword evidence="5" id="KW-1185">Reference proteome</keyword>
<comment type="caution">
    <text evidence="4">The sequence shown here is derived from an EMBL/GenBank/DDBJ whole genome shotgun (WGS) entry which is preliminary data.</text>
</comment>
<dbReference type="Proteomes" id="UP000037136">
    <property type="component" value="Unassembled WGS sequence"/>
</dbReference>
<organism evidence="4 5">
    <name type="scientific">Ophiocordyceps unilateralis</name>
    <name type="common">Zombie-ant fungus</name>
    <name type="synonym">Torrubia unilateralis</name>
    <dbReference type="NCBI Taxonomy" id="268505"/>
    <lineage>
        <taxon>Eukaryota</taxon>
        <taxon>Fungi</taxon>
        <taxon>Dikarya</taxon>
        <taxon>Ascomycota</taxon>
        <taxon>Pezizomycotina</taxon>
        <taxon>Sordariomycetes</taxon>
        <taxon>Hypocreomycetidae</taxon>
        <taxon>Hypocreales</taxon>
        <taxon>Ophiocordycipitaceae</taxon>
        <taxon>Ophiocordyceps</taxon>
    </lineage>
</organism>
<dbReference type="EMBL" id="LAZP02000011">
    <property type="protein sequence ID" value="PFH63010.1"/>
    <property type="molecule type" value="Genomic_DNA"/>
</dbReference>
<reference evidence="4 5" key="2">
    <citation type="journal article" date="2017" name="Sci. Rep.">
        <title>Ant-infecting Ophiocordyceps genomes reveal a high diversity of potential behavioral manipulation genes and a possible major role for enterotoxins.</title>
        <authorList>
            <person name="de Bekker C."/>
            <person name="Ohm R.A."/>
            <person name="Evans H.C."/>
            <person name="Brachmann A."/>
            <person name="Hughes D.P."/>
        </authorList>
    </citation>
    <scope>NUCLEOTIDE SEQUENCE [LARGE SCALE GENOMIC DNA]</scope>
    <source>
        <strain evidence="4 5">SC16a</strain>
    </source>
</reference>
<evidence type="ECO:0000313" key="4">
    <source>
        <dbReference type="EMBL" id="PFH63010.1"/>
    </source>
</evidence>
<sequence>MMENVPRLSEAQGELDCPLEPAVWERLLKSATEYPTKLAVASLHQPANLYSIGTDTDFRHAEFLQWSYSDLQAAVESFAAGLTAVGVQRGTALATFLDNSVEFVLCFWTAHKLGCPFVPLHPRTLKNAEESGYMLRVAGVSVVVVKDVYTARAFDAATKDDVGVAVETKIIAMDAVADSSSSWMPLGDLLQQHKPTGQQGTTSTASRRIDDLVAILFTSGSTSLPKAVPHSNRTLNAFSQNLALGGRSATDIFCPVLPNNHAMGYFYPLHFMMHGAAIVYPSPAFSAVAMIRALESEVMAITHTAVVPTALHALLEALQARAQAQAQGKGMGRGRVQRFRSSLVDVSLSGSSITPDNIRQVVYELGSRGVSTGFGMTEGSPVWAAPTQDPEHLIRGDMTIAGTVSPGARIRICAPGSRKALPRGVQGEIHQSGPGLVESYLQRGEEDQFYNDDATGRRWFMTGDRGVMHHDGRVSIVGRSSDMIVRGGENIAPALLETALNRYCGLETQVVGAPDPIAGEALVVVVKDLGSRHGSIQSIYDVISENLGVLYVPDKIMGLEDLGLDDFPRTTSNKVQKSKLAAMVRSLIMSAAAEEEESNSQDGRWIEKKVLMAYHKSHGLPIDSLDKKQPIALFGDSITAMRTREYLRRYWGLHLTIQDMAEHDTIAAQVSLLQRRGHDGQAQGGTTQQLRAPSIDEMSDMFGGIKQARHMKDLISDKLRARGLRGFDCVASIMPMYDYMQVLLRSNLVDSWNFSIVVFSDAKSVGALRVAIEKALANQPILTSFYVYDENEDAHYVTLKPHKELWDMCIVDYNSVETVDHVQQLALRYPLTEKKAEAPGPLFRCLLVRVEERQSVAMIINVHHIVQDVSSLRLFLEDVDMALSKPYRMPCPHTDFKAWSDSYLALRLSPAATASVNFHVQRLSSLHLHRKAIYPPATIARQANMSDPDGLDVVFDIPALAELKKAYPDLSAAVVLKASMALVNVNRTGHTHALFNNFEAGRGKFPFIPESVDALHPTTVWDAAGVNGPVMQNVCNLIEVVRDESTLDFLNRLQEDQMQLTRHSHAPLRRVLDQLNTLGHGAGDMVVEAHGAQFLTWVPGLLGEHERLRIGRLVVRPAVGLVLVAGLTGPSTSTYAISMRWDVANYSRELAAEFAADLEAAAAWLTNRDNWRRPIRGFSIAAP</sequence>
<dbReference type="SUPFAM" id="SSF56801">
    <property type="entry name" value="Acetyl-CoA synthetase-like"/>
    <property type="match status" value="1"/>
</dbReference>
<dbReference type="GO" id="GO:0006631">
    <property type="term" value="P:fatty acid metabolic process"/>
    <property type="evidence" value="ECO:0007669"/>
    <property type="project" value="TreeGrafter"/>
</dbReference>
<dbReference type="InterPro" id="IPR023213">
    <property type="entry name" value="CAT-like_dom_sf"/>
</dbReference>
<dbReference type="Gene3D" id="3.40.50.12780">
    <property type="entry name" value="N-terminal domain of ligase-like"/>
    <property type="match status" value="1"/>
</dbReference>
<evidence type="ECO:0000256" key="2">
    <source>
        <dbReference type="ARBA" id="ARBA00022553"/>
    </source>
</evidence>
<dbReference type="Pfam" id="PF00501">
    <property type="entry name" value="AMP-binding"/>
    <property type="match status" value="1"/>
</dbReference>
<name>A0A2A9PQV4_OPHUN</name>
<gene>
    <name evidence="4" type="ORF">XA68_10422</name>
</gene>
<dbReference type="InterPro" id="IPR036736">
    <property type="entry name" value="ACP-like_sf"/>
</dbReference>
<evidence type="ECO:0000313" key="5">
    <source>
        <dbReference type="Proteomes" id="UP000037136"/>
    </source>
</evidence>
<evidence type="ECO:0000259" key="3">
    <source>
        <dbReference type="Pfam" id="PF00501"/>
    </source>
</evidence>
<dbReference type="SUPFAM" id="SSF47336">
    <property type="entry name" value="ACP-like"/>
    <property type="match status" value="1"/>
</dbReference>
<reference evidence="4 5" key="1">
    <citation type="journal article" date="2015" name="BMC Genomics">
        <title>Gene expression during zombie ant biting behavior reflects the complexity underlying fungal parasitic behavioral manipulation.</title>
        <authorList>
            <person name="de Bekker C."/>
            <person name="Ohm R.A."/>
            <person name="Loreto R.G."/>
            <person name="Sebastian A."/>
            <person name="Albert I."/>
            <person name="Merrow M."/>
            <person name="Brachmann A."/>
            <person name="Hughes D.P."/>
        </authorList>
    </citation>
    <scope>NUCLEOTIDE SEQUENCE [LARGE SCALE GENOMIC DNA]</scope>
    <source>
        <strain evidence="4 5">SC16a</strain>
    </source>
</reference>
<dbReference type="InterPro" id="IPR042099">
    <property type="entry name" value="ANL_N_sf"/>
</dbReference>
<accession>A0A2A9PQV4</accession>
<dbReference type="PROSITE" id="PS00455">
    <property type="entry name" value="AMP_BINDING"/>
    <property type="match status" value="1"/>
</dbReference>
<keyword evidence="2" id="KW-0597">Phosphoprotein</keyword>
<dbReference type="GO" id="GO:0031956">
    <property type="term" value="F:medium-chain fatty acid-CoA ligase activity"/>
    <property type="evidence" value="ECO:0007669"/>
    <property type="project" value="TreeGrafter"/>
</dbReference>
<dbReference type="Gene3D" id="3.30.300.30">
    <property type="match status" value="1"/>
</dbReference>
<dbReference type="OrthoDB" id="10253869at2759"/>
<keyword evidence="1" id="KW-0596">Phosphopantetheine</keyword>
<feature type="domain" description="AMP-dependent synthetase/ligase" evidence="3">
    <location>
        <begin position="63"/>
        <end position="441"/>
    </location>
</feature>
<dbReference type="SUPFAM" id="SSF52777">
    <property type="entry name" value="CoA-dependent acyltransferases"/>
    <property type="match status" value="2"/>
</dbReference>
<protein>
    <recommendedName>
        <fullName evidence="3">AMP-dependent synthetase/ligase domain-containing protein</fullName>
    </recommendedName>
</protein>
<dbReference type="PANTHER" id="PTHR43201:SF30">
    <property type="entry name" value="AMP-DEPENDENT SYNTHETASE_LIGASE DOMAIN-CONTAINING PROTEIN"/>
    <property type="match status" value="1"/>
</dbReference>
<dbReference type="Gene3D" id="3.30.559.10">
    <property type="entry name" value="Chloramphenicol acetyltransferase-like domain"/>
    <property type="match status" value="1"/>
</dbReference>
<dbReference type="InterPro" id="IPR020845">
    <property type="entry name" value="AMP-binding_CS"/>
</dbReference>
<dbReference type="STRING" id="268505.A0A2A9PQV4"/>